<dbReference type="GO" id="GO:0046686">
    <property type="term" value="P:response to cadmium ion"/>
    <property type="evidence" value="ECO:0007669"/>
    <property type="project" value="UniProtKB-KW"/>
</dbReference>
<feature type="domain" description="CzcB-like C-terminal circularly permuted SH3-like" evidence="11">
    <location>
        <begin position="316"/>
        <end position="374"/>
    </location>
</feature>
<feature type="chain" id="PRO_5009105039" evidence="7">
    <location>
        <begin position="21"/>
        <end position="545"/>
    </location>
</feature>
<dbReference type="NCBIfam" id="TIGR01730">
    <property type="entry name" value="RND_mfp"/>
    <property type="match status" value="1"/>
</dbReference>
<dbReference type="Gene3D" id="2.40.420.20">
    <property type="match status" value="1"/>
</dbReference>
<dbReference type="GO" id="GO:0060003">
    <property type="term" value="P:copper ion export"/>
    <property type="evidence" value="ECO:0007669"/>
    <property type="project" value="TreeGrafter"/>
</dbReference>
<dbReference type="Pfam" id="PF25954">
    <property type="entry name" value="Beta-barrel_RND_2"/>
    <property type="match status" value="1"/>
</dbReference>
<evidence type="ECO:0000313" key="13">
    <source>
        <dbReference type="Proteomes" id="UP000095228"/>
    </source>
</evidence>
<dbReference type="STRING" id="1838286.Verru16b_00802"/>
<evidence type="ECO:0000256" key="6">
    <source>
        <dbReference type="SAM" id="MobiDB-lite"/>
    </source>
</evidence>
<dbReference type="GO" id="GO:0022857">
    <property type="term" value="F:transmembrane transporter activity"/>
    <property type="evidence" value="ECO:0007669"/>
    <property type="project" value="InterPro"/>
</dbReference>
<evidence type="ECO:0000313" key="12">
    <source>
        <dbReference type="EMBL" id="AOS43747.1"/>
    </source>
</evidence>
<dbReference type="AlphaFoldDB" id="A0A1D8AS86"/>
<organism evidence="12 13">
    <name type="scientific">Lacunisphaera limnophila</name>
    <dbReference type="NCBI Taxonomy" id="1838286"/>
    <lineage>
        <taxon>Bacteria</taxon>
        <taxon>Pseudomonadati</taxon>
        <taxon>Verrucomicrobiota</taxon>
        <taxon>Opitutia</taxon>
        <taxon>Opitutales</taxon>
        <taxon>Opitutaceae</taxon>
        <taxon>Lacunisphaera</taxon>
    </lineage>
</organism>
<dbReference type="InterPro" id="IPR058790">
    <property type="entry name" value="BSH_CusB"/>
</dbReference>
<dbReference type="Proteomes" id="UP000095228">
    <property type="component" value="Chromosome"/>
</dbReference>
<evidence type="ECO:0000259" key="8">
    <source>
        <dbReference type="Pfam" id="PF19335"/>
    </source>
</evidence>
<dbReference type="GO" id="GO:0046914">
    <property type="term" value="F:transition metal ion binding"/>
    <property type="evidence" value="ECO:0007669"/>
    <property type="project" value="TreeGrafter"/>
</dbReference>
<reference evidence="12 13" key="1">
    <citation type="submission" date="2016-06" db="EMBL/GenBank/DDBJ databases">
        <title>Three novel species with peptidoglycan cell walls form the new genus Lacunisphaera gen. nov. in the family Opitutaceae of the verrucomicrobial subdivision 4.</title>
        <authorList>
            <person name="Rast P."/>
            <person name="Gloeckner I."/>
            <person name="Jogler M."/>
            <person name="Boedeker C."/>
            <person name="Jeske O."/>
            <person name="Wiegand S."/>
            <person name="Reinhardt R."/>
            <person name="Schumann P."/>
            <person name="Rohde M."/>
            <person name="Spring S."/>
            <person name="Gloeckner F.O."/>
            <person name="Jogler C."/>
        </authorList>
    </citation>
    <scope>NUCLEOTIDE SEQUENCE [LARGE SCALE GENOMIC DNA]</scope>
    <source>
        <strain evidence="12 13">IG16b</strain>
    </source>
</reference>
<feature type="region of interest" description="Disordered" evidence="6">
    <location>
        <begin position="384"/>
        <end position="407"/>
    </location>
</feature>
<dbReference type="FunFam" id="2.40.420.20:FF:000006">
    <property type="entry name" value="RND family efflux transporter MFP subunit"/>
    <property type="match status" value="1"/>
</dbReference>
<gene>
    <name evidence="12" type="primary">cusB_1</name>
    <name evidence="12" type="ORF">Verru16b_00802</name>
</gene>
<dbReference type="KEGG" id="obg:Verru16b_00802"/>
<dbReference type="SUPFAM" id="SSF111369">
    <property type="entry name" value="HlyD-like secretion proteins"/>
    <property type="match status" value="1"/>
</dbReference>
<dbReference type="Pfam" id="PF25975">
    <property type="entry name" value="CzcB_C"/>
    <property type="match status" value="1"/>
</dbReference>
<name>A0A1D8AS86_9BACT</name>
<dbReference type="InterPro" id="IPR006143">
    <property type="entry name" value="RND_pump_MFP"/>
</dbReference>
<evidence type="ECO:0000259" key="9">
    <source>
        <dbReference type="Pfam" id="PF25919"/>
    </source>
</evidence>
<dbReference type="Pfam" id="PF25919">
    <property type="entry name" value="BSH_CusB"/>
    <property type="match status" value="1"/>
</dbReference>
<dbReference type="PANTHER" id="PTHR30097:SF4">
    <property type="entry name" value="SLR6042 PROTEIN"/>
    <property type="match status" value="1"/>
</dbReference>
<dbReference type="OrthoDB" id="9765657at2"/>
<keyword evidence="3" id="KW-0862">Zinc</keyword>
<comment type="similarity">
    <text evidence="1">Belongs to the membrane fusion protein (MFP) (TC 8.A.1) family.</text>
</comment>
<dbReference type="EMBL" id="CP016094">
    <property type="protein sequence ID" value="AOS43747.1"/>
    <property type="molecule type" value="Genomic_DNA"/>
</dbReference>
<dbReference type="Gene3D" id="2.40.30.170">
    <property type="match status" value="1"/>
</dbReference>
<evidence type="ECO:0000256" key="5">
    <source>
        <dbReference type="ARBA" id="ARBA00058766"/>
    </source>
</evidence>
<dbReference type="RefSeq" id="WP_069961074.1">
    <property type="nucleotide sequence ID" value="NZ_CP016094.1"/>
</dbReference>
<dbReference type="FunFam" id="2.40.30.170:FF:000010">
    <property type="entry name" value="Efflux RND transporter periplasmic adaptor subunit"/>
    <property type="match status" value="1"/>
</dbReference>
<evidence type="ECO:0000256" key="4">
    <source>
        <dbReference type="ARBA" id="ARBA00043263"/>
    </source>
</evidence>
<feature type="signal peptide" evidence="7">
    <location>
        <begin position="1"/>
        <end position="20"/>
    </location>
</feature>
<dbReference type="InterPro" id="IPR058792">
    <property type="entry name" value="Beta-barrel_RND_2"/>
</dbReference>
<evidence type="ECO:0000259" key="11">
    <source>
        <dbReference type="Pfam" id="PF25975"/>
    </source>
</evidence>
<keyword evidence="7" id="KW-0732">Signal</keyword>
<protein>
    <submittedName>
        <fullName evidence="12">Cation efflux system protein CusB</fullName>
    </submittedName>
</protein>
<keyword evidence="4" id="KW-0105">Cadmium resistance</keyword>
<dbReference type="InterPro" id="IPR058649">
    <property type="entry name" value="CzcB_C"/>
</dbReference>
<dbReference type="InterPro" id="IPR045800">
    <property type="entry name" value="HMBD"/>
</dbReference>
<feature type="domain" description="CusB-like barrel-sandwich hybrid" evidence="9">
    <location>
        <begin position="110"/>
        <end position="228"/>
    </location>
</feature>
<evidence type="ECO:0000256" key="7">
    <source>
        <dbReference type="SAM" id="SignalP"/>
    </source>
</evidence>
<dbReference type="Gene3D" id="2.40.50.100">
    <property type="match status" value="1"/>
</dbReference>
<comment type="function">
    <text evidence="5">CzcA and CzcB together would act in zinc efflux nearly as effectively as the complete czc efflux system (CzcABC). The CzcB protein is thought to funnel zinc cations to the CzcA transport protein.</text>
</comment>
<accession>A0A1D8AS86</accession>
<dbReference type="GO" id="GO:0030288">
    <property type="term" value="C:outer membrane-bounded periplasmic space"/>
    <property type="evidence" value="ECO:0007669"/>
    <property type="project" value="TreeGrafter"/>
</dbReference>
<proteinExistence type="inferred from homology"/>
<evidence type="ECO:0000256" key="2">
    <source>
        <dbReference type="ARBA" id="ARBA00022448"/>
    </source>
</evidence>
<evidence type="ECO:0000256" key="1">
    <source>
        <dbReference type="ARBA" id="ARBA00009477"/>
    </source>
</evidence>
<feature type="domain" description="CusB-like beta-barrel" evidence="10">
    <location>
        <begin position="234"/>
        <end position="297"/>
    </location>
</feature>
<dbReference type="Pfam" id="PF19335">
    <property type="entry name" value="HMBD"/>
    <property type="match status" value="1"/>
</dbReference>
<dbReference type="GO" id="GO:0016020">
    <property type="term" value="C:membrane"/>
    <property type="evidence" value="ECO:0007669"/>
    <property type="project" value="InterPro"/>
</dbReference>
<feature type="domain" description="Heavy metal binding" evidence="8">
    <location>
        <begin position="27"/>
        <end position="52"/>
    </location>
</feature>
<dbReference type="GO" id="GO:0015679">
    <property type="term" value="P:plasma membrane copper ion transport"/>
    <property type="evidence" value="ECO:0007669"/>
    <property type="project" value="TreeGrafter"/>
</dbReference>
<keyword evidence="13" id="KW-1185">Reference proteome</keyword>
<evidence type="ECO:0000256" key="3">
    <source>
        <dbReference type="ARBA" id="ARBA00022833"/>
    </source>
</evidence>
<keyword evidence="2" id="KW-0813">Transport</keyword>
<sequence length="545" mass="58568">MKTFLTFLAFAFAALSLAAAEPGPVHQCPMHPWIKSDKPDAKCTICGMALVAATQAPGGSDQPLDPNLVTLTASQASVTGVQSAPVTRGPLVRSLRVNGVIDDDETRHRILAARVPGRVERLHVNYVGAEVKQGEPLATIFSPEMLTAQRQFVERLKAGSIAFSASDRAAARERLLELGLTEEEIRILEGTLQPTALVNIRAPMSGTVVSRDVYEGQYVETNDKLFEIGDFSRMWFVFDVYESDLGWVRPGQTVELALPSLPGRILTAPVTFIDPNLNETTRTARARVVLDNTDRQLLHRQTGIARVIIETPETLLVPRSAVLQHRGHPVVFVDGGQRGFAAREVRLGRIGDTTAEVIAGLAEGDQVVTQGALLLDGQAQLAHAANGSSQDHGTPVPAKVSAAEPGHDETGYNLLRPLAFAAADAAAALAADDLPGYQHHLPALRATLAAYLAGHAPASRGPLAGLQESLRDGPDLDAARRAFEPFSTALVDLARAAHLTHREKLHAFECPMTPVLGNGRWLSRSAELRNPYFGSAMLECGDELK</sequence>
<dbReference type="PANTHER" id="PTHR30097">
    <property type="entry name" value="CATION EFFLUX SYSTEM PROTEIN CUSB"/>
    <property type="match status" value="1"/>
</dbReference>
<evidence type="ECO:0000259" key="10">
    <source>
        <dbReference type="Pfam" id="PF25954"/>
    </source>
</evidence>
<dbReference type="InterPro" id="IPR051909">
    <property type="entry name" value="MFP_Cation_Efflux"/>
</dbReference>